<dbReference type="KEGG" id="pko:PKOR_12175"/>
<organism evidence="4 5">
    <name type="scientific">Pontibacter korlensis</name>
    <dbReference type="NCBI Taxonomy" id="400092"/>
    <lineage>
        <taxon>Bacteria</taxon>
        <taxon>Pseudomonadati</taxon>
        <taxon>Bacteroidota</taxon>
        <taxon>Cytophagia</taxon>
        <taxon>Cytophagales</taxon>
        <taxon>Hymenobacteraceae</taxon>
        <taxon>Pontibacter</taxon>
    </lineage>
</organism>
<dbReference type="InterPro" id="IPR037459">
    <property type="entry name" value="RhgT-like"/>
</dbReference>
<dbReference type="EMBL" id="CP009621">
    <property type="protein sequence ID" value="AKD03743.1"/>
    <property type="molecule type" value="Genomic_DNA"/>
</dbReference>
<keyword evidence="2" id="KW-0378">Hydrolase</keyword>
<dbReference type="STRING" id="400092.PKOR_12175"/>
<dbReference type="RefSeq" id="WP_046311056.1">
    <property type="nucleotide sequence ID" value="NZ_CBCSCY010000002.1"/>
</dbReference>
<dbReference type="PANTHER" id="PTHR43695">
    <property type="entry name" value="PUTATIVE (AFU_ORTHOLOGUE AFUA_2G17250)-RELATED"/>
    <property type="match status" value="1"/>
</dbReference>
<dbReference type="HOGENOM" id="CLU_065859_2_0_10"/>
<feature type="domain" description="SGNH hydrolase-type esterase" evidence="3">
    <location>
        <begin position="42"/>
        <end position="202"/>
    </location>
</feature>
<evidence type="ECO:0000259" key="3">
    <source>
        <dbReference type="Pfam" id="PF13472"/>
    </source>
</evidence>
<sequence length="249" mass="28494">MKTRLICGFILLMLPLMALVQKRKEITLFLIADSTVADKPYAKGNPEKGWGQVFPLYLKEGIKVENHAVNGRSTKSFRDEGRWDKVLKNIKKGDYVIIEFGHNDQKSEDPKRYAAPETDYRKNMERYIVETRAKGGIPVLATPIVRRKFENGQLVDTHGKYPDVVRAVAAEQNVPLLDLEKRTRELVSRYGEERSKDLFLHLEPGEYESLPEGRQDDTHLSAYGAFRVSDLVAEEMRTALPEVAKFLKD</sequence>
<evidence type="ECO:0000313" key="4">
    <source>
        <dbReference type="EMBL" id="AKD03743.1"/>
    </source>
</evidence>
<protein>
    <submittedName>
        <fullName evidence="4">Rhamnogalacturonan acetylesterase</fullName>
    </submittedName>
</protein>
<dbReference type="Proteomes" id="UP000033109">
    <property type="component" value="Chromosome"/>
</dbReference>
<dbReference type="Pfam" id="PF13472">
    <property type="entry name" value="Lipase_GDSL_2"/>
    <property type="match status" value="1"/>
</dbReference>
<evidence type="ECO:0000256" key="2">
    <source>
        <dbReference type="ARBA" id="ARBA00022801"/>
    </source>
</evidence>
<dbReference type="OrthoDB" id="9807041at2"/>
<dbReference type="PATRIC" id="fig|400092.3.peg.2656"/>
<dbReference type="InterPro" id="IPR036514">
    <property type="entry name" value="SGNH_hydro_sf"/>
</dbReference>
<dbReference type="InterPro" id="IPR013830">
    <property type="entry name" value="SGNH_hydro"/>
</dbReference>
<name>A0A0E3ZEF4_9BACT</name>
<dbReference type="Gene3D" id="3.40.50.1110">
    <property type="entry name" value="SGNH hydrolase"/>
    <property type="match status" value="1"/>
</dbReference>
<dbReference type="SUPFAM" id="SSF52266">
    <property type="entry name" value="SGNH hydrolase"/>
    <property type="match status" value="1"/>
</dbReference>
<evidence type="ECO:0000313" key="5">
    <source>
        <dbReference type="Proteomes" id="UP000033109"/>
    </source>
</evidence>
<dbReference type="PANTHER" id="PTHR43695:SF1">
    <property type="entry name" value="RHAMNOGALACTURONAN ACETYLESTERASE"/>
    <property type="match status" value="1"/>
</dbReference>
<reference evidence="4 5" key="1">
    <citation type="journal article" date="2015" name="Sci. Rep.">
        <title>Unraveling adaptation of Pontibacter korlensis to radiation and infertility in desert through complete genome and comparative transcriptomic analysis.</title>
        <authorList>
            <person name="Dai J."/>
            <person name="Dai W."/>
            <person name="Qiu C."/>
            <person name="Yang Z."/>
            <person name="Zhang Y."/>
            <person name="Zhou M."/>
            <person name="Zhang L."/>
            <person name="Fang C."/>
            <person name="Gao Q."/>
            <person name="Yang Q."/>
            <person name="Li X."/>
            <person name="Wang Z."/>
            <person name="Wang Z."/>
            <person name="Jia Z."/>
            <person name="Chen X."/>
        </authorList>
    </citation>
    <scope>NUCLEOTIDE SEQUENCE [LARGE SCALE GENOMIC DNA]</scope>
    <source>
        <strain evidence="4 5">X14-1T</strain>
    </source>
</reference>
<proteinExistence type="inferred from homology"/>
<gene>
    <name evidence="4" type="ORF">PKOR_12175</name>
</gene>
<comment type="similarity">
    <text evidence="1">Belongs to the 'GDSL' lipolytic enzyme family.</text>
</comment>
<accession>A0A0E3ZEF4</accession>
<dbReference type="CDD" id="cd01821">
    <property type="entry name" value="Rhamnogalacturan_acetylesterase_like"/>
    <property type="match status" value="1"/>
</dbReference>
<dbReference type="GO" id="GO:0016788">
    <property type="term" value="F:hydrolase activity, acting on ester bonds"/>
    <property type="evidence" value="ECO:0007669"/>
    <property type="project" value="UniProtKB-ARBA"/>
</dbReference>
<dbReference type="AlphaFoldDB" id="A0A0E3ZEF4"/>
<keyword evidence="5" id="KW-1185">Reference proteome</keyword>
<evidence type="ECO:0000256" key="1">
    <source>
        <dbReference type="ARBA" id="ARBA00008668"/>
    </source>
</evidence>